<evidence type="ECO:0008006" key="5">
    <source>
        <dbReference type="Google" id="ProtNLM"/>
    </source>
</evidence>
<keyword evidence="4" id="KW-1185">Reference proteome</keyword>
<feature type="transmembrane region" description="Helical" evidence="1">
    <location>
        <begin position="227"/>
        <end position="248"/>
    </location>
</feature>
<organism evidence="3 4">
    <name type="scientific">Polyangium fumosum</name>
    <dbReference type="NCBI Taxonomy" id="889272"/>
    <lineage>
        <taxon>Bacteria</taxon>
        <taxon>Pseudomonadati</taxon>
        <taxon>Myxococcota</taxon>
        <taxon>Polyangia</taxon>
        <taxon>Polyangiales</taxon>
        <taxon>Polyangiaceae</taxon>
        <taxon>Polyangium</taxon>
    </lineage>
</organism>
<evidence type="ECO:0000256" key="2">
    <source>
        <dbReference type="SAM" id="SignalP"/>
    </source>
</evidence>
<feature type="transmembrane region" description="Helical" evidence="1">
    <location>
        <begin position="268"/>
        <end position="291"/>
    </location>
</feature>
<dbReference type="EMBL" id="SSMQ01000048">
    <property type="protein sequence ID" value="TKD00332.1"/>
    <property type="molecule type" value="Genomic_DNA"/>
</dbReference>
<evidence type="ECO:0000313" key="3">
    <source>
        <dbReference type="EMBL" id="TKD00332.1"/>
    </source>
</evidence>
<dbReference type="AlphaFoldDB" id="A0A4U1J005"/>
<accession>A0A4U1J005</accession>
<reference evidence="3 4" key="1">
    <citation type="submission" date="2019-04" db="EMBL/GenBank/DDBJ databases">
        <authorList>
            <person name="Li Y."/>
            <person name="Wang J."/>
        </authorList>
    </citation>
    <scope>NUCLEOTIDE SEQUENCE [LARGE SCALE GENOMIC DNA]</scope>
    <source>
        <strain evidence="3 4">DSM 14668</strain>
    </source>
</reference>
<comment type="caution">
    <text evidence="3">The sequence shown here is derived from an EMBL/GenBank/DDBJ whole genome shotgun (WGS) entry which is preliminary data.</text>
</comment>
<keyword evidence="2" id="KW-0732">Signal</keyword>
<feature type="signal peptide" evidence="2">
    <location>
        <begin position="1"/>
        <end position="28"/>
    </location>
</feature>
<proteinExistence type="predicted"/>
<feature type="chain" id="PRO_5021020930" description="Tetratricopeptide repeat protein" evidence="2">
    <location>
        <begin position="29"/>
        <end position="318"/>
    </location>
</feature>
<evidence type="ECO:0000256" key="1">
    <source>
        <dbReference type="SAM" id="Phobius"/>
    </source>
</evidence>
<dbReference type="OrthoDB" id="9831722at2"/>
<dbReference type="Proteomes" id="UP000309215">
    <property type="component" value="Unassembled WGS sequence"/>
</dbReference>
<name>A0A4U1J005_9BACT</name>
<sequence length="318" mass="33747">MKPHLQKSSILLVSVVSVVSSFAPPAAAEGTREPFAEQRAEALFRRALELMDEGRHARACPMLEESRRLDPAMGTAFRLAECYEHTERLGEAFMLYQDVAAQARRRRAEDRAEVARARLAALGPRVAVVNLIVPDEALKEPDLSITWDGREIERTLWNAGIVVTAGAHVLEAAAPGKRPFRREVVVGEVGTLVDVEVPPLADERTRQLIVLHPEPLPRPMTLEDRRWLALGALVVGLGGLTMASIAGLSTSLETSGTAGDLDPGGASMTNATAIAGMSLAGVGLFVAGSLWTPAPAGDVRFAITPGPGGGAGVVQVSF</sequence>
<dbReference type="RefSeq" id="WP_136933448.1">
    <property type="nucleotide sequence ID" value="NZ_SSMQ01000048.1"/>
</dbReference>
<gene>
    <name evidence="3" type="ORF">E8A74_35105</name>
</gene>
<keyword evidence="1" id="KW-0472">Membrane</keyword>
<dbReference type="SUPFAM" id="SSF48452">
    <property type="entry name" value="TPR-like"/>
    <property type="match status" value="1"/>
</dbReference>
<protein>
    <recommendedName>
        <fullName evidence="5">Tetratricopeptide repeat protein</fullName>
    </recommendedName>
</protein>
<evidence type="ECO:0000313" key="4">
    <source>
        <dbReference type="Proteomes" id="UP000309215"/>
    </source>
</evidence>
<dbReference type="Gene3D" id="1.25.40.10">
    <property type="entry name" value="Tetratricopeptide repeat domain"/>
    <property type="match status" value="1"/>
</dbReference>
<keyword evidence="1" id="KW-0812">Transmembrane</keyword>
<dbReference type="InterPro" id="IPR011990">
    <property type="entry name" value="TPR-like_helical_dom_sf"/>
</dbReference>
<keyword evidence="1" id="KW-1133">Transmembrane helix</keyword>